<dbReference type="STRING" id="592028.GCWU000321_01083"/>
<protein>
    <submittedName>
        <fullName evidence="1">Abi-like protein</fullName>
    </submittedName>
</protein>
<organism evidence="1 2">
    <name type="scientific">Dialister invisus DSM 15470</name>
    <dbReference type="NCBI Taxonomy" id="592028"/>
    <lineage>
        <taxon>Bacteria</taxon>
        <taxon>Bacillati</taxon>
        <taxon>Bacillota</taxon>
        <taxon>Negativicutes</taxon>
        <taxon>Veillonellales</taxon>
        <taxon>Veillonellaceae</taxon>
        <taxon>Dialister</taxon>
    </lineage>
</organism>
<proteinExistence type="predicted"/>
<comment type="caution">
    <text evidence="1">The sequence shown here is derived from an EMBL/GenBank/DDBJ whole genome shotgun (WGS) entry which is preliminary data.</text>
</comment>
<dbReference type="eggNOG" id="COG4823">
    <property type="taxonomic scope" value="Bacteria"/>
</dbReference>
<dbReference type="RefSeq" id="WP_007070031.1">
    <property type="nucleotide sequence ID" value="NZ_GG698602.1"/>
</dbReference>
<dbReference type="HOGENOM" id="CLU_044962_0_2_9"/>
<evidence type="ECO:0000313" key="2">
    <source>
        <dbReference type="Proteomes" id="UP000004736"/>
    </source>
</evidence>
<dbReference type="Proteomes" id="UP000004736">
    <property type="component" value="Unassembled WGS sequence"/>
</dbReference>
<dbReference type="AlphaFoldDB" id="C9LNG2"/>
<name>C9LNG2_9FIRM</name>
<dbReference type="OrthoDB" id="5363652at2"/>
<accession>C9LNG2</accession>
<evidence type="ECO:0000313" key="1">
    <source>
        <dbReference type="EMBL" id="EEW97098.1"/>
    </source>
</evidence>
<dbReference type="Pfam" id="PF07751">
    <property type="entry name" value="Abi_2"/>
    <property type="match status" value="1"/>
</dbReference>
<dbReference type="EMBL" id="ACIM02000001">
    <property type="protein sequence ID" value="EEW97098.1"/>
    <property type="molecule type" value="Genomic_DNA"/>
</dbReference>
<gene>
    <name evidence="1" type="ORF">GCWU000321_01083</name>
</gene>
<dbReference type="InterPro" id="IPR011664">
    <property type="entry name" value="Abi_system_AbiD/AbiF-like"/>
</dbReference>
<reference evidence="1" key="1">
    <citation type="submission" date="2009-09" db="EMBL/GenBank/DDBJ databases">
        <authorList>
            <person name="Weinstock G."/>
            <person name="Sodergren E."/>
            <person name="Clifton S."/>
            <person name="Fulton L."/>
            <person name="Fulton B."/>
            <person name="Courtney L."/>
            <person name="Fronick C."/>
            <person name="Harrison M."/>
            <person name="Strong C."/>
            <person name="Farmer C."/>
            <person name="Delahaunty K."/>
            <person name="Markovic C."/>
            <person name="Hall O."/>
            <person name="Minx P."/>
            <person name="Tomlinson C."/>
            <person name="Mitreva M."/>
            <person name="Nelson J."/>
            <person name="Hou S."/>
            <person name="Wollam A."/>
            <person name="Pepin K.H."/>
            <person name="Johnson M."/>
            <person name="Bhonagiri V."/>
            <person name="Nash W.E."/>
            <person name="Warren W."/>
            <person name="Chinwalla A."/>
            <person name="Mardis E.R."/>
            <person name="Wilson R.K."/>
        </authorList>
    </citation>
    <scope>NUCLEOTIDE SEQUENCE [LARGE SCALE GENOMIC DNA]</scope>
    <source>
        <strain evidence="1">DSM 15470</strain>
    </source>
</reference>
<keyword evidence="2" id="KW-1185">Reference proteome</keyword>
<sequence length="327" mass="38001">MSANPTTIDEQINILKRRGLDVGSNPGKYLIQYGYYNLINGYKDLFIDSELTRQAKEDRYKHGTSLNHLIALYEYDARLRHQLMAITINIETQLKSLISLHFSLSYGYGYGCGYDLPSNFTPAPKQKKHVTSLIDKLQDDVEDAYYYKRTPTICHYMNNYQKVPLWVLNTIISFGEMSKFYNNLKANMRRNIAADINPNLKSDDLSSALRYLTTIRNKSAHNNRLFSHKKDQQASRVSTIPEFQVHKDIGIAYRNNRYLYGQDDILAAFIVSSVISKQTEIFHIQYQNIDNDLNKLSKQIPNETVMQIREITGLKSEYLSKLTRYEF</sequence>
<dbReference type="GeneID" id="78277752"/>